<keyword evidence="2" id="KW-1133">Transmembrane helix</keyword>
<keyword evidence="2" id="KW-0812">Transmembrane</keyword>
<dbReference type="InterPro" id="IPR036013">
    <property type="entry name" value="Band_7/SPFH_dom_sf"/>
</dbReference>
<feature type="transmembrane region" description="Helical" evidence="2">
    <location>
        <begin position="20"/>
        <end position="45"/>
    </location>
</feature>
<dbReference type="PANTHER" id="PTHR10264">
    <property type="entry name" value="BAND 7 PROTEIN-RELATED"/>
    <property type="match status" value="1"/>
</dbReference>
<gene>
    <name evidence="4" type="ORF">Ciccas_001485</name>
</gene>
<evidence type="ECO:0000313" key="5">
    <source>
        <dbReference type="Proteomes" id="UP001626550"/>
    </source>
</evidence>
<evidence type="ECO:0000256" key="1">
    <source>
        <dbReference type="ARBA" id="ARBA00008164"/>
    </source>
</evidence>
<sequence>MLERESQVEESRDTGAISGFFRLCIVAICSFILILFFPIAIFCGLRTVNEYERGIILRMGTCKRNNGRPVIVRPGVTLILPCIDKLIKIDIRTKSFILPRQVVLSKDSVPCNIEAVVHLKVVNPATALLRIDSPEESAKSVAVSSLRNVFGSYSLSELLQRRNLLHEQLRSILDKATESWGILVGVP</sequence>
<dbReference type="SUPFAM" id="SSF117892">
    <property type="entry name" value="Band 7/SPFH domain"/>
    <property type="match status" value="1"/>
</dbReference>
<evidence type="ECO:0000256" key="2">
    <source>
        <dbReference type="SAM" id="Phobius"/>
    </source>
</evidence>
<dbReference type="EMBL" id="JBJKFK010000098">
    <property type="protein sequence ID" value="KAL3319824.1"/>
    <property type="molecule type" value="Genomic_DNA"/>
</dbReference>
<comment type="caution">
    <text evidence="4">The sequence shown here is derived from an EMBL/GenBank/DDBJ whole genome shotgun (WGS) entry which is preliminary data.</text>
</comment>
<dbReference type="Gene3D" id="3.30.479.30">
    <property type="entry name" value="Band 7 domain"/>
    <property type="match status" value="1"/>
</dbReference>
<dbReference type="GO" id="GO:0009898">
    <property type="term" value="C:cytoplasmic side of plasma membrane"/>
    <property type="evidence" value="ECO:0007669"/>
    <property type="project" value="UniProtKB-ARBA"/>
</dbReference>
<feature type="domain" description="Band 7" evidence="3">
    <location>
        <begin position="43"/>
        <end position="186"/>
    </location>
</feature>
<protein>
    <recommendedName>
        <fullName evidence="3">Band 7 domain-containing protein</fullName>
    </recommendedName>
</protein>
<dbReference type="Proteomes" id="UP001626550">
    <property type="component" value="Unassembled WGS sequence"/>
</dbReference>
<proteinExistence type="inferred from homology"/>
<evidence type="ECO:0000259" key="3">
    <source>
        <dbReference type="SMART" id="SM00244"/>
    </source>
</evidence>
<dbReference type="PANTHER" id="PTHR10264:SF19">
    <property type="entry name" value="AT06885P-RELATED"/>
    <property type="match status" value="1"/>
</dbReference>
<dbReference type="Pfam" id="PF01145">
    <property type="entry name" value="Band_7"/>
    <property type="match status" value="1"/>
</dbReference>
<comment type="similarity">
    <text evidence="1">Belongs to the band 7/mec-2 family.</text>
</comment>
<dbReference type="InterPro" id="IPR001972">
    <property type="entry name" value="Stomatin_HflK_fam"/>
</dbReference>
<organism evidence="4 5">
    <name type="scientific">Cichlidogyrus casuarinus</name>
    <dbReference type="NCBI Taxonomy" id="1844966"/>
    <lineage>
        <taxon>Eukaryota</taxon>
        <taxon>Metazoa</taxon>
        <taxon>Spiralia</taxon>
        <taxon>Lophotrochozoa</taxon>
        <taxon>Platyhelminthes</taxon>
        <taxon>Monogenea</taxon>
        <taxon>Monopisthocotylea</taxon>
        <taxon>Dactylogyridea</taxon>
        <taxon>Ancyrocephalidae</taxon>
        <taxon>Cichlidogyrus</taxon>
    </lineage>
</organism>
<evidence type="ECO:0000313" key="4">
    <source>
        <dbReference type="EMBL" id="KAL3319824.1"/>
    </source>
</evidence>
<name>A0ABD2QJZ6_9PLAT</name>
<dbReference type="FunFam" id="3.30.479.30:FF:000004">
    <property type="entry name" value="Putative membrane protease family, stomatin"/>
    <property type="match status" value="1"/>
</dbReference>
<dbReference type="SMART" id="SM00244">
    <property type="entry name" value="PHB"/>
    <property type="match status" value="1"/>
</dbReference>
<reference evidence="4 5" key="1">
    <citation type="submission" date="2024-11" db="EMBL/GenBank/DDBJ databases">
        <title>Adaptive evolution of stress response genes in parasites aligns with host niche diversity.</title>
        <authorList>
            <person name="Hahn C."/>
            <person name="Resl P."/>
        </authorList>
    </citation>
    <scope>NUCLEOTIDE SEQUENCE [LARGE SCALE GENOMIC DNA]</scope>
    <source>
        <strain evidence="4">EGGRZ-B1_66</strain>
        <tissue evidence="4">Body</tissue>
    </source>
</reference>
<keyword evidence="2" id="KW-0472">Membrane</keyword>
<dbReference type="InterPro" id="IPR001107">
    <property type="entry name" value="Band_7"/>
</dbReference>
<accession>A0ABD2QJZ6</accession>
<keyword evidence="5" id="KW-1185">Reference proteome</keyword>
<dbReference type="InterPro" id="IPR043202">
    <property type="entry name" value="Band-7_stomatin-like"/>
</dbReference>
<dbReference type="PRINTS" id="PR00721">
    <property type="entry name" value="STOMATIN"/>
</dbReference>
<dbReference type="AlphaFoldDB" id="A0ABD2QJZ6"/>